<dbReference type="PANTHER" id="PTHR43857:SF1">
    <property type="entry name" value="YJGH FAMILY PROTEIN"/>
    <property type="match status" value="1"/>
</dbReference>
<protein>
    <submittedName>
        <fullName evidence="1">Enamine deaminase RidA, house cleaning of reactive enamine intermediates, YjgF/YER057c/UK114 family</fullName>
    </submittedName>
</protein>
<gene>
    <name evidence="1" type="ORF">SAMN04324258_3226</name>
</gene>
<dbReference type="CDD" id="cd00448">
    <property type="entry name" value="YjgF_YER057c_UK114_family"/>
    <property type="match status" value="1"/>
</dbReference>
<dbReference type="AlphaFoldDB" id="A0A1T5L9W7"/>
<evidence type="ECO:0000313" key="1">
    <source>
        <dbReference type="EMBL" id="SKC72846.1"/>
    </source>
</evidence>
<dbReference type="InterPro" id="IPR035959">
    <property type="entry name" value="RutC-like_sf"/>
</dbReference>
<dbReference type="SUPFAM" id="SSF55298">
    <property type="entry name" value="YjgF-like"/>
    <property type="match status" value="1"/>
</dbReference>
<dbReference type="PANTHER" id="PTHR43857">
    <property type="entry name" value="BLR7761 PROTEIN"/>
    <property type="match status" value="1"/>
</dbReference>
<dbReference type="RefSeq" id="WP_079575452.1">
    <property type="nucleotide sequence ID" value="NZ_FUZQ01000005.1"/>
</dbReference>
<dbReference type="OrthoDB" id="3212792at2"/>
<accession>A0A1T5L9W7</accession>
<dbReference type="InterPro" id="IPR006175">
    <property type="entry name" value="YjgF/YER057c/UK114"/>
</dbReference>
<keyword evidence="2" id="KW-1185">Reference proteome</keyword>
<organism evidence="1 2">
    <name type="scientific">Krasilnikoviella flava</name>
    <dbReference type="NCBI Taxonomy" id="526729"/>
    <lineage>
        <taxon>Bacteria</taxon>
        <taxon>Bacillati</taxon>
        <taxon>Actinomycetota</taxon>
        <taxon>Actinomycetes</taxon>
        <taxon>Micrococcales</taxon>
        <taxon>Promicromonosporaceae</taxon>
        <taxon>Krasilnikoviella</taxon>
    </lineage>
</organism>
<dbReference type="Proteomes" id="UP000189777">
    <property type="component" value="Unassembled WGS sequence"/>
</dbReference>
<dbReference type="EMBL" id="FUZQ01000005">
    <property type="protein sequence ID" value="SKC72846.1"/>
    <property type="molecule type" value="Genomic_DNA"/>
</dbReference>
<name>A0A1T5L9W7_9MICO</name>
<dbReference type="STRING" id="526729.SAMN04324258_3226"/>
<sequence>MTVQLVHPDGVHRVDVHHQVAVTQGSRTVYLAGQVSWDTEGNLVGRDDVAAQAEKAYLNIAAALDAVGGTAADLAKVTVYVVGLDEAKAEQFVVGRERAAATLGVELRQPSTWIGVTSLAAPGYLVEVDAVAVLP</sequence>
<reference evidence="1 2" key="1">
    <citation type="submission" date="2017-02" db="EMBL/GenBank/DDBJ databases">
        <authorList>
            <person name="Peterson S.W."/>
        </authorList>
    </citation>
    <scope>NUCLEOTIDE SEQUENCE [LARGE SCALE GENOMIC DNA]</scope>
    <source>
        <strain evidence="1 2">DSM 21481</strain>
    </source>
</reference>
<proteinExistence type="predicted"/>
<dbReference type="Pfam" id="PF01042">
    <property type="entry name" value="Ribonuc_L-PSP"/>
    <property type="match status" value="1"/>
</dbReference>
<evidence type="ECO:0000313" key="2">
    <source>
        <dbReference type="Proteomes" id="UP000189777"/>
    </source>
</evidence>
<dbReference type="Gene3D" id="3.30.1330.40">
    <property type="entry name" value="RutC-like"/>
    <property type="match status" value="1"/>
</dbReference>